<dbReference type="Proteomes" id="UP000623467">
    <property type="component" value="Unassembled WGS sequence"/>
</dbReference>
<dbReference type="OrthoDB" id="3038812at2759"/>
<sequence length="403" mass="45261">MQPLTRQESRTSIFSWWSDRNPGLQGPTVNIHTMAKPLLRWMYHQQALELIAEHRDDPLSGATLEIYCSYFPWDYVWRSTKAAILWDLVDRATFEDDARTIVNSEAFSYITEMLGTPDEENLGALYRLLFEKLVLYESTASVIWQSQVYVQLVRLMRDEDADVVLWAISTLTEVAHSPECAQAVVEARFQDHVLVLLDSPYVQIRQWTCQLISRLAKHEPPTQAVLELKPCKRLVSLLRDEHPEVVEWAANALVHIAHWEEGAQAIIDADSLAAILALVEPPNLHVPEWACYLVGTLAGHESIVPAILKQNLCVPLVSYLCGKDSGVIAGAAYALSQLARWPDGAQAVVTAKALNPILALLESPNSNVLLWTHEIAARLLEQECTEPALMGVESRFSRTHMPS</sequence>
<dbReference type="InterPro" id="IPR011989">
    <property type="entry name" value="ARM-like"/>
</dbReference>
<dbReference type="Gene3D" id="1.25.10.10">
    <property type="entry name" value="Leucine-rich Repeat Variant"/>
    <property type="match status" value="1"/>
</dbReference>
<protein>
    <submittedName>
        <fullName evidence="1">Uncharacterized protein</fullName>
    </submittedName>
</protein>
<dbReference type="PANTHER" id="PTHR23314:SF0">
    <property type="entry name" value="SPERM-ASSOCIATED ANTIGEN 6"/>
    <property type="match status" value="1"/>
</dbReference>
<dbReference type="GO" id="GO:0003341">
    <property type="term" value="P:cilium movement"/>
    <property type="evidence" value="ECO:0007669"/>
    <property type="project" value="TreeGrafter"/>
</dbReference>
<gene>
    <name evidence="1" type="ORF">MSAN_00728000</name>
</gene>
<accession>A0A8H6Z834</accession>
<keyword evidence="2" id="KW-1185">Reference proteome</keyword>
<comment type="caution">
    <text evidence="1">The sequence shown here is derived from an EMBL/GenBank/DDBJ whole genome shotgun (WGS) entry which is preliminary data.</text>
</comment>
<dbReference type="AlphaFoldDB" id="A0A8H6Z834"/>
<proteinExistence type="predicted"/>
<dbReference type="SUPFAM" id="SSF48371">
    <property type="entry name" value="ARM repeat"/>
    <property type="match status" value="1"/>
</dbReference>
<dbReference type="InterPro" id="IPR000225">
    <property type="entry name" value="Armadillo"/>
</dbReference>
<organism evidence="1 2">
    <name type="scientific">Mycena sanguinolenta</name>
    <dbReference type="NCBI Taxonomy" id="230812"/>
    <lineage>
        <taxon>Eukaryota</taxon>
        <taxon>Fungi</taxon>
        <taxon>Dikarya</taxon>
        <taxon>Basidiomycota</taxon>
        <taxon>Agaricomycotina</taxon>
        <taxon>Agaricomycetes</taxon>
        <taxon>Agaricomycetidae</taxon>
        <taxon>Agaricales</taxon>
        <taxon>Marasmiineae</taxon>
        <taxon>Mycenaceae</taxon>
        <taxon>Mycena</taxon>
    </lineage>
</organism>
<evidence type="ECO:0000313" key="1">
    <source>
        <dbReference type="EMBL" id="KAF7370940.1"/>
    </source>
</evidence>
<dbReference type="EMBL" id="JACAZH010000004">
    <property type="protein sequence ID" value="KAF7370940.1"/>
    <property type="molecule type" value="Genomic_DNA"/>
</dbReference>
<dbReference type="GO" id="GO:0008017">
    <property type="term" value="F:microtubule binding"/>
    <property type="evidence" value="ECO:0007669"/>
    <property type="project" value="TreeGrafter"/>
</dbReference>
<name>A0A8H6Z834_9AGAR</name>
<dbReference type="InterPro" id="IPR016024">
    <property type="entry name" value="ARM-type_fold"/>
</dbReference>
<dbReference type="SMART" id="SM00185">
    <property type="entry name" value="ARM"/>
    <property type="match status" value="4"/>
</dbReference>
<dbReference type="GO" id="GO:0015630">
    <property type="term" value="C:microtubule cytoskeleton"/>
    <property type="evidence" value="ECO:0007669"/>
    <property type="project" value="TreeGrafter"/>
</dbReference>
<dbReference type="PANTHER" id="PTHR23314">
    <property type="entry name" value="SPERM-ASSOCIATED ANTIGEN 6 ARMADILLO REPEAT-CONTAINING"/>
    <property type="match status" value="1"/>
</dbReference>
<reference evidence="1" key="1">
    <citation type="submission" date="2020-05" db="EMBL/GenBank/DDBJ databases">
        <title>Mycena genomes resolve the evolution of fungal bioluminescence.</title>
        <authorList>
            <person name="Tsai I.J."/>
        </authorList>
    </citation>
    <scope>NUCLEOTIDE SEQUENCE</scope>
    <source>
        <strain evidence="1">160909Yilan</strain>
    </source>
</reference>
<evidence type="ECO:0000313" key="2">
    <source>
        <dbReference type="Proteomes" id="UP000623467"/>
    </source>
</evidence>